<dbReference type="PANTHER" id="PTHR21838:SF2">
    <property type="entry name" value="COILED-COIL DOMAIN-CONTAINING PROTEIN 137"/>
    <property type="match status" value="1"/>
</dbReference>
<sequence>MPHKRAKSSARHSQRDALGFDRAPTGKSGLDDIPRSARHLFSAPPPKRKAETETTSQETPTLKIRPNERMRDFNQRVENAFATDINSTMRREQRSESNTRKRERRRELLKAKKRAANPQLAREDAAADWARASKTRSLHDVAQAPPVITARPKERKKAPTAVEAQAAARPKPSLARQKILDEERERVVKQYRALKKAREQAGA</sequence>
<dbReference type="AlphaFoldDB" id="A0AAF0DTH6"/>
<name>A0AAF0DTH6_9BASI</name>
<reference evidence="2" key="1">
    <citation type="submission" date="2023-03" db="EMBL/GenBank/DDBJ databases">
        <title>Mating type loci evolution in Malassezia.</title>
        <authorList>
            <person name="Coelho M.A."/>
        </authorList>
    </citation>
    <scope>NUCLEOTIDE SEQUENCE</scope>
    <source>
        <strain evidence="2">CBS 14135</strain>
    </source>
</reference>
<organism evidence="2 3">
    <name type="scientific">Malassezia brasiliensis</name>
    <dbReference type="NCBI Taxonomy" id="1821822"/>
    <lineage>
        <taxon>Eukaryota</taxon>
        <taxon>Fungi</taxon>
        <taxon>Dikarya</taxon>
        <taxon>Basidiomycota</taxon>
        <taxon>Ustilaginomycotina</taxon>
        <taxon>Malasseziomycetes</taxon>
        <taxon>Malasseziales</taxon>
        <taxon>Malasseziaceae</taxon>
        <taxon>Malassezia</taxon>
    </lineage>
</organism>
<feature type="compositionally biased region" description="Basic residues" evidence="1">
    <location>
        <begin position="1"/>
        <end position="12"/>
    </location>
</feature>
<evidence type="ECO:0000256" key="1">
    <source>
        <dbReference type="SAM" id="MobiDB-lite"/>
    </source>
</evidence>
<proteinExistence type="predicted"/>
<feature type="compositionally biased region" description="Basic and acidic residues" evidence="1">
    <location>
        <begin position="65"/>
        <end position="75"/>
    </location>
</feature>
<protein>
    <submittedName>
        <fullName evidence="2">Uncharacterized protein</fullName>
    </submittedName>
</protein>
<feature type="compositionally biased region" description="Basic and acidic residues" evidence="1">
    <location>
        <begin position="89"/>
        <end position="110"/>
    </location>
</feature>
<accession>A0AAF0DTH6</accession>
<evidence type="ECO:0000313" key="2">
    <source>
        <dbReference type="EMBL" id="WFC95344.1"/>
    </source>
</evidence>
<dbReference type="EMBL" id="CP119952">
    <property type="protein sequence ID" value="WFC95344.1"/>
    <property type="molecule type" value="Genomic_DNA"/>
</dbReference>
<keyword evidence="3" id="KW-1185">Reference proteome</keyword>
<feature type="region of interest" description="Disordered" evidence="1">
    <location>
        <begin position="1"/>
        <end position="173"/>
    </location>
</feature>
<dbReference type="PANTHER" id="PTHR21838">
    <property type="entry name" value="COILED-COIL DOMAIN-CONTAINING PROTEIN 137"/>
    <property type="match status" value="1"/>
</dbReference>
<dbReference type="GO" id="GO:0005634">
    <property type="term" value="C:nucleus"/>
    <property type="evidence" value="ECO:0007669"/>
    <property type="project" value="TreeGrafter"/>
</dbReference>
<gene>
    <name evidence="2" type="ORF">MBRA1_001991</name>
</gene>
<evidence type="ECO:0000313" key="3">
    <source>
        <dbReference type="Proteomes" id="UP001216638"/>
    </source>
</evidence>
<dbReference type="InterPro" id="IPR026680">
    <property type="entry name" value="CCDC137"/>
</dbReference>
<dbReference type="Proteomes" id="UP001216638">
    <property type="component" value="Chromosome 2"/>
</dbReference>